<sequence length="113" mass="12458">MFKTCYLRLAPAALGKDAKAMGQRLATATGPSPPAAVGPTLAMPTFRPQPFEVDKFLSLQKCDMGHYMQMRQAILERMAELTEEVDRLQQQATKEPHRPPPHGQLRGSIEAGV</sequence>
<protein>
    <submittedName>
        <fullName evidence="2">Uncharacterized protein</fullName>
    </submittedName>
</protein>
<reference evidence="2 3" key="1">
    <citation type="journal article" date="2013" name="PLoS ONE">
        <title>Predicting the Proteins of Angomonas deanei, Strigomonas culicis and Their Respective Endosymbionts Reveals New Aspects of the Trypanosomatidae Family.</title>
        <authorList>
            <person name="Motta M.C."/>
            <person name="Martins A.C."/>
            <person name="de Souza S.S."/>
            <person name="Catta-Preta C.M."/>
            <person name="Silva R."/>
            <person name="Klein C.C."/>
            <person name="de Almeida L.G."/>
            <person name="de Lima Cunha O."/>
            <person name="Ciapina L.P."/>
            <person name="Brocchi M."/>
            <person name="Colabardini A.C."/>
            <person name="de Araujo Lima B."/>
            <person name="Machado C.R."/>
            <person name="de Almeida Soares C.M."/>
            <person name="Probst C.M."/>
            <person name="de Menezes C.B."/>
            <person name="Thompson C.E."/>
            <person name="Bartholomeu D.C."/>
            <person name="Gradia D.F."/>
            <person name="Pavoni D.P."/>
            <person name="Grisard E.C."/>
            <person name="Fantinatti-Garboggini F."/>
            <person name="Marchini F.K."/>
            <person name="Rodrigues-Luiz G.F."/>
            <person name="Wagner G."/>
            <person name="Goldman G.H."/>
            <person name="Fietto J.L."/>
            <person name="Elias M.C."/>
            <person name="Goldman M.H."/>
            <person name="Sagot M.F."/>
            <person name="Pereira M."/>
            <person name="Stoco P.H."/>
            <person name="de Mendonca-Neto R.P."/>
            <person name="Teixeira S.M."/>
            <person name="Maciel T.E."/>
            <person name="de Oliveira Mendes T.A."/>
            <person name="Urmenyi T.P."/>
            <person name="de Souza W."/>
            <person name="Schenkman S."/>
            <person name="de Vasconcelos A.T."/>
        </authorList>
    </citation>
    <scope>NUCLEOTIDE SEQUENCE [LARGE SCALE GENOMIC DNA]</scope>
</reference>
<evidence type="ECO:0000313" key="3">
    <source>
        <dbReference type="Proteomes" id="UP000015354"/>
    </source>
</evidence>
<keyword evidence="3" id="KW-1185">Reference proteome</keyword>
<dbReference type="Proteomes" id="UP000015354">
    <property type="component" value="Unassembled WGS sequence"/>
</dbReference>
<gene>
    <name evidence="2" type="ORF">STCU_10915</name>
</gene>
<evidence type="ECO:0000313" key="2">
    <source>
        <dbReference type="EMBL" id="EPY16911.1"/>
    </source>
</evidence>
<dbReference type="EMBL" id="ATMH01010803">
    <property type="protein sequence ID" value="EPY16911.1"/>
    <property type="molecule type" value="Genomic_DNA"/>
</dbReference>
<accession>S9UQI2</accession>
<name>S9UQI2_9TRYP</name>
<proteinExistence type="predicted"/>
<feature type="region of interest" description="Disordered" evidence="1">
    <location>
        <begin position="84"/>
        <end position="113"/>
    </location>
</feature>
<comment type="caution">
    <text evidence="2">The sequence shown here is derived from an EMBL/GenBank/DDBJ whole genome shotgun (WGS) entry which is preliminary data.</text>
</comment>
<organism evidence="2 3">
    <name type="scientific">Strigomonas culicis</name>
    <dbReference type="NCBI Taxonomy" id="28005"/>
    <lineage>
        <taxon>Eukaryota</taxon>
        <taxon>Discoba</taxon>
        <taxon>Euglenozoa</taxon>
        <taxon>Kinetoplastea</taxon>
        <taxon>Metakinetoplastina</taxon>
        <taxon>Trypanosomatida</taxon>
        <taxon>Trypanosomatidae</taxon>
        <taxon>Strigomonadinae</taxon>
        <taxon>Strigomonas</taxon>
    </lineage>
</organism>
<evidence type="ECO:0000256" key="1">
    <source>
        <dbReference type="SAM" id="MobiDB-lite"/>
    </source>
</evidence>
<dbReference type="AlphaFoldDB" id="S9UQI2"/>